<organism evidence="4 5">
    <name type="scientific">Vibrio olivae</name>
    <dbReference type="NCBI Taxonomy" id="1243002"/>
    <lineage>
        <taxon>Bacteria</taxon>
        <taxon>Pseudomonadati</taxon>
        <taxon>Pseudomonadota</taxon>
        <taxon>Gammaproteobacteria</taxon>
        <taxon>Vibrionales</taxon>
        <taxon>Vibrionaceae</taxon>
        <taxon>Vibrio</taxon>
    </lineage>
</organism>
<gene>
    <name evidence="4" type="ORF">ACFFUV_17805</name>
</gene>
<evidence type="ECO:0008006" key="6">
    <source>
        <dbReference type="Google" id="ProtNLM"/>
    </source>
</evidence>
<keyword evidence="2" id="KW-0472">Membrane</keyword>
<name>A0ABV5HSX8_9VIBR</name>
<comment type="caution">
    <text evidence="4">The sequence shown here is derived from an EMBL/GenBank/DDBJ whole genome shotgun (WGS) entry which is preliminary data.</text>
</comment>
<keyword evidence="5" id="KW-1185">Reference proteome</keyword>
<keyword evidence="3" id="KW-0732">Signal</keyword>
<keyword evidence="2" id="KW-1133">Transmembrane helix</keyword>
<feature type="transmembrane region" description="Helical" evidence="2">
    <location>
        <begin position="472"/>
        <end position="497"/>
    </location>
</feature>
<feature type="signal peptide" evidence="3">
    <location>
        <begin position="1"/>
        <end position="18"/>
    </location>
</feature>
<evidence type="ECO:0000313" key="5">
    <source>
        <dbReference type="Proteomes" id="UP001589645"/>
    </source>
</evidence>
<keyword evidence="2" id="KW-0812">Transmembrane</keyword>
<sequence>MPLFLLLLLSLFSFQSQAEDYLYITEHHNSYKATVPECPIKIGATYTLSGIQSCVIGKRFWRGSSGAYATSVYLSSGRVTVTNGGSLIGYLGIYSLASGCPVGTFENTSTGECIEPDEECTQDEYFDELTWSCQPTPYCERDSYLEDYALSRAQCSETGGVFESSCSNFLESYEFKCVDGSKCVFGAENWPSCLGDIDPTAPIDEPPSGFDGGTGNTANPNDPWEKDEPDTVTPTETTDTAVLDAIQNMNRDQNQALGKISSDMNQGFADTNTALNQLNSTSNAIGQSIIDQMNQDYELAKANRDAQNATTGAVLNAGSNIVDAIGTNGALVANAVGNNGDKLDAINGNLGEIKDLLSQGDELCEPTASNNYCENPHGLDLSTSSTIFSEMVGVVSAEYQEQERNLIASTEAQMNNAVSSAARENVEGSLSILTGALPQPGQCTALEFSLPFDKRAVITCEFSNNTKSILSAVFYMFTIYQLINILFATVTPVAGTVPYMRR</sequence>
<dbReference type="RefSeq" id="WP_390195346.1">
    <property type="nucleotide sequence ID" value="NZ_JBHMEP010000007.1"/>
</dbReference>
<reference evidence="4 5" key="1">
    <citation type="submission" date="2024-09" db="EMBL/GenBank/DDBJ databases">
        <authorList>
            <person name="Sun Q."/>
            <person name="Mori K."/>
        </authorList>
    </citation>
    <scope>NUCLEOTIDE SEQUENCE [LARGE SCALE GENOMIC DNA]</scope>
    <source>
        <strain evidence="4 5">CECT 8064</strain>
    </source>
</reference>
<evidence type="ECO:0000256" key="2">
    <source>
        <dbReference type="SAM" id="Phobius"/>
    </source>
</evidence>
<feature type="chain" id="PRO_5045729673" description="Methyl-accepting chemotaxis protein" evidence="3">
    <location>
        <begin position="19"/>
        <end position="502"/>
    </location>
</feature>
<dbReference type="Proteomes" id="UP001589645">
    <property type="component" value="Unassembled WGS sequence"/>
</dbReference>
<accession>A0ABV5HSX8</accession>
<feature type="region of interest" description="Disordered" evidence="1">
    <location>
        <begin position="197"/>
        <end position="235"/>
    </location>
</feature>
<evidence type="ECO:0000256" key="1">
    <source>
        <dbReference type="SAM" id="MobiDB-lite"/>
    </source>
</evidence>
<protein>
    <recommendedName>
        <fullName evidence="6">Methyl-accepting chemotaxis protein</fullName>
    </recommendedName>
</protein>
<evidence type="ECO:0000256" key="3">
    <source>
        <dbReference type="SAM" id="SignalP"/>
    </source>
</evidence>
<evidence type="ECO:0000313" key="4">
    <source>
        <dbReference type="EMBL" id="MFB9136827.1"/>
    </source>
</evidence>
<proteinExistence type="predicted"/>
<dbReference type="EMBL" id="JBHMEP010000007">
    <property type="protein sequence ID" value="MFB9136827.1"/>
    <property type="molecule type" value="Genomic_DNA"/>
</dbReference>